<feature type="domain" description="2-oxoglutarate dehydrogenase E1 component/KDG C-terminal" evidence="4">
    <location>
        <begin position="3"/>
        <end position="100"/>
    </location>
</feature>
<dbReference type="Pfam" id="PF16870">
    <property type="entry name" value="OxoGdeHyase_C"/>
    <property type="match status" value="1"/>
</dbReference>
<sequence>KRGVNDVYLMRLEQLYPFPAKALHSELSRFENAQIVWCQEEPKNMGSWAFIQPYVEWVLGQLGRTGERPIYVGRASAASPATGMMSKHLYELKAFLDEAFAE</sequence>
<dbReference type="GO" id="GO:0005829">
    <property type="term" value="C:cytosol"/>
    <property type="evidence" value="ECO:0007669"/>
    <property type="project" value="TreeGrafter"/>
</dbReference>
<dbReference type="EC" id="1.2.4.2" evidence="5"/>
<dbReference type="PANTHER" id="PTHR23152">
    <property type="entry name" value="2-OXOGLUTARATE DEHYDROGENASE"/>
    <property type="match status" value="1"/>
</dbReference>
<keyword evidence="2 5" id="KW-0560">Oxidoreductase</keyword>
<evidence type="ECO:0000256" key="2">
    <source>
        <dbReference type="ARBA" id="ARBA00023002"/>
    </source>
</evidence>
<organism evidence="5">
    <name type="scientific">hydrothermal vent metagenome</name>
    <dbReference type="NCBI Taxonomy" id="652676"/>
    <lineage>
        <taxon>unclassified sequences</taxon>
        <taxon>metagenomes</taxon>
        <taxon>ecological metagenomes</taxon>
    </lineage>
</organism>
<feature type="non-terminal residue" evidence="5">
    <location>
        <position position="1"/>
    </location>
</feature>
<dbReference type="InterPro" id="IPR031717">
    <property type="entry name" value="ODO-1/KGD_C"/>
</dbReference>
<reference evidence="5" key="1">
    <citation type="submission" date="2018-06" db="EMBL/GenBank/DDBJ databases">
        <authorList>
            <person name="Zhirakovskaya E."/>
        </authorList>
    </citation>
    <scope>NUCLEOTIDE SEQUENCE</scope>
</reference>
<protein>
    <submittedName>
        <fullName evidence="5">2-oxoglutarate dehydrogenase E1 component</fullName>
        <ecNumber evidence="5">1.2.4.2</ecNumber>
    </submittedName>
</protein>
<keyword evidence="3" id="KW-0786">Thiamine pyrophosphate</keyword>
<name>A0A3B0TR76_9ZZZZ</name>
<dbReference type="PANTHER" id="PTHR23152:SF4">
    <property type="entry name" value="2-OXOADIPATE DEHYDROGENASE COMPLEX COMPONENT E1"/>
    <property type="match status" value="1"/>
</dbReference>
<evidence type="ECO:0000313" key="5">
    <source>
        <dbReference type="EMBL" id="VAW21145.1"/>
    </source>
</evidence>
<gene>
    <name evidence="5" type="ORF">MNBD_ALPHA11-397</name>
</gene>
<dbReference type="Gene3D" id="3.40.50.11610">
    <property type="entry name" value="Multifunctional 2-oxoglutarate metabolism enzyme, C-terminal domain"/>
    <property type="match status" value="1"/>
</dbReference>
<dbReference type="InterPro" id="IPR042179">
    <property type="entry name" value="KGD_C_sf"/>
</dbReference>
<dbReference type="GO" id="GO:0004591">
    <property type="term" value="F:oxoglutarate dehydrogenase (succinyl-transferring) activity"/>
    <property type="evidence" value="ECO:0007669"/>
    <property type="project" value="UniProtKB-EC"/>
</dbReference>
<proteinExistence type="predicted"/>
<dbReference type="GO" id="GO:0030976">
    <property type="term" value="F:thiamine pyrophosphate binding"/>
    <property type="evidence" value="ECO:0007669"/>
    <property type="project" value="InterPro"/>
</dbReference>
<comment type="cofactor">
    <cofactor evidence="1">
        <name>thiamine diphosphate</name>
        <dbReference type="ChEBI" id="CHEBI:58937"/>
    </cofactor>
</comment>
<evidence type="ECO:0000256" key="1">
    <source>
        <dbReference type="ARBA" id="ARBA00001964"/>
    </source>
</evidence>
<accession>A0A3B0TR76</accession>
<evidence type="ECO:0000259" key="4">
    <source>
        <dbReference type="Pfam" id="PF16870"/>
    </source>
</evidence>
<dbReference type="GO" id="GO:0006099">
    <property type="term" value="P:tricarboxylic acid cycle"/>
    <property type="evidence" value="ECO:0007669"/>
    <property type="project" value="TreeGrafter"/>
</dbReference>
<dbReference type="EMBL" id="UOEQ01000328">
    <property type="protein sequence ID" value="VAW21145.1"/>
    <property type="molecule type" value="Genomic_DNA"/>
</dbReference>
<dbReference type="GO" id="GO:0045252">
    <property type="term" value="C:oxoglutarate dehydrogenase complex"/>
    <property type="evidence" value="ECO:0007669"/>
    <property type="project" value="TreeGrafter"/>
</dbReference>
<dbReference type="InterPro" id="IPR011603">
    <property type="entry name" value="2oxoglutarate_DH_E1"/>
</dbReference>
<dbReference type="AlphaFoldDB" id="A0A3B0TR76"/>
<evidence type="ECO:0000256" key="3">
    <source>
        <dbReference type="ARBA" id="ARBA00023052"/>
    </source>
</evidence>